<feature type="domain" description="Fido" evidence="1">
    <location>
        <begin position="141"/>
        <end position="259"/>
    </location>
</feature>
<comment type="caution">
    <text evidence="2">The sequence shown here is derived from an EMBL/GenBank/DDBJ whole genome shotgun (WGS) entry which is preliminary data.</text>
</comment>
<dbReference type="PANTHER" id="PTHR13504:SF38">
    <property type="entry name" value="FIDO DOMAIN-CONTAINING PROTEIN"/>
    <property type="match status" value="1"/>
</dbReference>
<dbReference type="InterPro" id="IPR025758">
    <property type="entry name" value="Fic/DOC_N"/>
</dbReference>
<organism evidence="2">
    <name type="scientific">marine sediment metagenome</name>
    <dbReference type="NCBI Taxonomy" id="412755"/>
    <lineage>
        <taxon>unclassified sequences</taxon>
        <taxon>metagenomes</taxon>
        <taxon>ecological metagenomes</taxon>
    </lineage>
</organism>
<dbReference type="Pfam" id="PF02661">
    <property type="entry name" value="Fic"/>
    <property type="match status" value="1"/>
</dbReference>
<protein>
    <recommendedName>
        <fullName evidence="1">Fido domain-containing protein</fullName>
    </recommendedName>
</protein>
<gene>
    <name evidence="2" type="ORF">LCGC14_2835460</name>
</gene>
<dbReference type="Gene3D" id="1.10.3290.10">
    <property type="entry name" value="Fido-like domain"/>
    <property type="match status" value="1"/>
</dbReference>
<dbReference type="InterPro" id="IPR003812">
    <property type="entry name" value="Fido"/>
</dbReference>
<reference evidence="2" key="1">
    <citation type="journal article" date="2015" name="Nature">
        <title>Complex archaea that bridge the gap between prokaryotes and eukaryotes.</title>
        <authorList>
            <person name="Spang A."/>
            <person name="Saw J.H."/>
            <person name="Jorgensen S.L."/>
            <person name="Zaremba-Niedzwiedzka K."/>
            <person name="Martijn J."/>
            <person name="Lind A.E."/>
            <person name="van Eijk R."/>
            <person name="Schleper C."/>
            <person name="Guy L."/>
            <person name="Ettema T.J."/>
        </authorList>
    </citation>
    <scope>NUCLEOTIDE SEQUENCE</scope>
</reference>
<name>A0A0F8YCP6_9ZZZZ</name>
<dbReference type="InterPro" id="IPR040198">
    <property type="entry name" value="Fido_containing"/>
</dbReference>
<evidence type="ECO:0000313" key="2">
    <source>
        <dbReference type="EMBL" id="KKK79242.1"/>
    </source>
</evidence>
<accession>A0A0F8YCP6</accession>
<dbReference type="PROSITE" id="PS51459">
    <property type="entry name" value="FIDO"/>
    <property type="match status" value="1"/>
</dbReference>
<sequence length="259" mass="28389">MAKTRKTSRPTTGSHRAGRFIKAGDAPEVFHAFHPKPLPPDPPLRIDAGLQELSDRANQELGRLDGVTLLLPDPDQFLYSYIRKEAVLSSQIEGTQSSLSDLLLYEHDAVPGVPVEDVKETSNYIAAMSHGLRRIADGFPLSLRLVREVHGLLLKGARGSNRAPGEFRTTQNWIGGTRPGNARFVPPPAHEVPTAMGDLEKFLHDAPAKTQVLVKAALTHAQFETIHPFLDGNGRVGRLLITLLLCSQDPPVLSRPLLY</sequence>
<feature type="non-terminal residue" evidence="2">
    <location>
        <position position="259"/>
    </location>
</feature>
<dbReference type="Pfam" id="PF13784">
    <property type="entry name" value="Fic_N"/>
    <property type="match status" value="1"/>
</dbReference>
<dbReference type="EMBL" id="LAZR01054117">
    <property type="protein sequence ID" value="KKK79242.1"/>
    <property type="molecule type" value="Genomic_DNA"/>
</dbReference>
<proteinExistence type="predicted"/>
<dbReference type="AlphaFoldDB" id="A0A0F8YCP6"/>
<dbReference type="PANTHER" id="PTHR13504">
    <property type="entry name" value="FIDO DOMAIN-CONTAINING PROTEIN DDB_G0283145"/>
    <property type="match status" value="1"/>
</dbReference>
<dbReference type="InterPro" id="IPR036597">
    <property type="entry name" value="Fido-like_dom_sf"/>
</dbReference>
<evidence type="ECO:0000259" key="1">
    <source>
        <dbReference type="PROSITE" id="PS51459"/>
    </source>
</evidence>
<dbReference type="SUPFAM" id="SSF140931">
    <property type="entry name" value="Fic-like"/>
    <property type="match status" value="1"/>
</dbReference>